<evidence type="ECO:0000313" key="1">
    <source>
        <dbReference type="EMBL" id="MFC0388417.1"/>
    </source>
</evidence>
<proteinExistence type="predicted"/>
<dbReference type="InterPro" id="IPR010287">
    <property type="entry name" value="DUF892_YciF-like"/>
</dbReference>
<dbReference type="InterPro" id="IPR047114">
    <property type="entry name" value="YciF"/>
</dbReference>
<keyword evidence="2" id="KW-1185">Reference proteome</keyword>
<dbReference type="SUPFAM" id="SSF47240">
    <property type="entry name" value="Ferritin-like"/>
    <property type="match status" value="1"/>
</dbReference>
<accession>A0ABV6IYP8</accession>
<dbReference type="EMBL" id="JBHLVZ010000083">
    <property type="protein sequence ID" value="MFC0388417.1"/>
    <property type="molecule type" value="Genomic_DNA"/>
</dbReference>
<name>A0ABV6IYP8_9PROT</name>
<dbReference type="InterPro" id="IPR012347">
    <property type="entry name" value="Ferritin-like"/>
</dbReference>
<dbReference type="RefSeq" id="WP_377054800.1">
    <property type="nucleotide sequence ID" value="NZ_JBHLVZ010000083.1"/>
</dbReference>
<organism evidence="1 2">
    <name type="scientific">Muricoccus vinaceus</name>
    <dbReference type="NCBI Taxonomy" id="424704"/>
    <lineage>
        <taxon>Bacteria</taxon>
        <taxon>Pseudomonadati</taxon>
        <taxon>Pseudomonadota</taxon>
        <taxon>Alphaproteobacteria</taxon>
        <taxon>Acetobacterales</taxon>
        <taxon>Roseomonadaceae</taxon>
        <taxon>Muricoccus</taxon>
    </lineage>
</organism>
<dbReference type="Gene3D" id="1.20.1260.10">
    <property type="match status" value="1"/>
</dbReference>
<gene>
    <name evidence="1" type="ORF">ACFFIC_23155</name>
</gene>
<dbReference type="PANTHER" id="PTHR30565:SF9">
    <property type="entry name" value="PROTEIN YCIF"/>
    <property type="match status" value="1"/>
</dbReference>
<dbReference type="Proteomes" id="UP001589789">
    <property type="component" value="Unassembled WGS sequence"/>
</dbReference>
<evidence type="ECO:0000313" key="2">
    <source>
        <dbReference type="Proteomes" id="UP001589789"/>
    </source>
</evidence>
<dbReference type="InterPro" id="IPR009078">
    <property type="entry name" value="Ferritin-like_SF"/>
</dbReference>
<sequence length="163" mass="17961">MAKEKTLADAFHETLKDIYYAERQSVRSLKKLAKAASDLELKQAFEKHGRESAAQLDRLEQVFESIGKKPQSKTSEAIQGLAAEMEEDMDDFGGTQAADAVLIASVQAIEHYEIARYGALVAWARKLGNLDAAELLNTTLEEEKATDVFLTELAEKLNAEASV</sequence>
<protein>
    <submittedName>
        <fullName evidence="1">Ferritin-like domain-containing protein</fullName>
    </submittedName>
</protein>
<comment type="caution">
    <text evidence="1">The sequence shown here is derived from an EMBL/GenBank/DDBJ whole genome shotgun (WGS) entry which is preliminary data.</text>
</comment>
<reference evidence="1 2" key="1">
    <citation type="submission" date="2024-09" db="EMBL/GenBank/DDBJ databases">
        <authorList>
            <person name="Sun Q."/>
            <person name="Mori K."/>
        </authorList>
    </citation>
    <scope>NUCLEOTIDE SEQUENCE [LARGE SCALE GENOMIC DNA]</scope>
    <source>
        <strain evidence="1 2">CCM 7468</strain>
    </source>
</reference>
<dbReference type="Pfam" id="PF05974">
    <property type="entry name" value="DUF892"/>
    <property type="match status" value="1"/>
</dbReference>
<dbReference type="PANTHER" id="PTHR30565">
    <property type="entry name" value="PROTEIN YCIF"/>
    <property type="match status" value="1"/>
</dbReference>